<sequence length="41" mass="4684">MWCFGGGRRWLAGSWPRWWRPGRSSTACPATRCSPSCPRCL</sequence>
<protein>
    <submittedName>
        <fullName evidence="1">Uncharacterized protein</fullName>
    </submittedName>
</protein>
<dbReference type="AlphaFoldDB" id="A0A0A9G8Z3"/>
<name>A0A0A9G8Z3_ARUDO</name>
<reference evidence="1" key="2">
    <citation type="journal article" date="2015" name="Data Brief">
        <title>Shoot transcriptome of the giant reed, Arundo donax.</title>
        <authorList>
            <person name="Barrero R.A."/>
            <person name="Guerrero F.D."/>
            <person name="Moolhuijzen P."/>
            <person name="Goolsby J.A."/>
            <person name="Tidwell J."/>
            <person name="Bellgard S.E."/>
            <person name="Bellgard M.I."/>
        </authorList>
    </citation>
    <scope>NUCLEOTIDE SEQUENCE</scope>
    <source>
        <tissue evidence="1">Shoot tissue taken approximately 20 cm above the soil surface</tissue>
    </source>
</reference>
<organism evidence="1">
    <name type="scientific">Arundo donax</name>
    <name type="common">Giant reed</name>
    <name type="synonym">Donax arundinaceus</name>
    <dbReference type="NCBI Taxonomy" id="35708"/>
    <lineage>
        <taxon>Eukaryota</taxon>
        <taxon>Viridiplantae</taxon>
        <taxon>Streptophyta</taxon>
        <taxon>Embryophyta</taxon>
        <taxon>Tracheophyta</taxon>
        <taxon>Spermatophyta</taxon>
        <taxon>Magnoliopsida</taxon>
        <taxon>Liliopsida</taxon>
        <taxon>Poales</taxon>
        <taxon>Poaceae</taxon>
        <taxon>PACMAD clade</taxon>
        <taxon>Arundinoideae</taxon>
        <taxon>Arundineae</taxon>
        <taxon>Arundo</taxon>
    </lineage>
</organism>
<proteinExistence type="predicted"/>
<evidence type="ECO:0000313" key="1">
    <source>
        <dbReference type="EMBL" id="JAE17118.1"/>
    </source>
</evidence>
<accession>A0A0A9G8Z3</accession>
<reference evidence="1" key="1">
    <citation type="submission" date="2014-09" db="EMBL/GenBank/DDBJ databases">
        <authorList>
            <person name="Magalhaes I.L.F."/>
            <person name="Oliveira U."/>
            <person name="Santos F.R."/>
            <person name="Vidigal T.H.D.A."/>
            <person name="Brescovit A.D."/>
            <person name="Santos A.J."/>
        </authorList>
    </citation>
    <scope>NUCLEOTIDE SEQUENCE</scope>
    <source>
        <tissue evidence="1">Shoot tissue taken approximately 20 cm above the soil surface</tissue>
    </source>
</reference>
<dbReference type="EMBL" id="GBRH01180778">
    <property type="protein sequence ID" value="JAE17118.1"/>
    <property type="molecule type" value="Transcribed_RNA"/>
</dbReference>